<evidence type="ECO:0000256" key="5">
    <source>
        <dbReference type="ARBA" id="ARBA00022692"/>
    </source>
</evidence>
<evidence type="ECO:0000313" key="15">
    <source>
        <dbReference type="EMBL" id="BAR72324.1"/>
    </source>
</evidence>
<keyword evidence="2 12" id="KW-0813">Transport</keyword>
<gene>
    <name evidence="12 15" type="primary">psbF</name>
</gene>
<dbReference type="EMBL" id="LC008447">
    <property type="protein sequence ID" value="BAR72324.1"/>
    <property type="molecule type" value="Genomic_DNA"/>
</dbReference>
<dbReference type="GO" id="GO:0020037">
    <property type="term" value="F:heme binding"/>
    <property type="evidence" value="ECO:0007669"/>
    <property type="project" value="InterPro"/>
</dbReference>
<dbReference type="GeneID" id="24286225"/>
<keyword evidence="8 12" id="KW-1133">Transmembrane helix</keyword>
<keyword evidence="9 12" id="KW-0408">Iron</keyword>
<dbReference type="GO" id="GO:0009055">
    <property type="term" value="F:electron transfer activity"/>
    <property type="evidence" value="ECO:0007669"/>
    <property type="project" value="UniProtKB-UniRule"/>
</dbReference>
<evidence type="ECO:0000256" key="4">
    <source>
        <dbReference type="ARBA" id="ARBA00022617"/>
    </source>
</evidence>
<accession>A0A0F7R556</accession>
<organism evidence="15">
    <name type="scientific">Lepidodinium chlorophorum</name>
    <name type="common">Dinoflagellate</name>
    <name type="synonym">Gymnodinium chlorophorum</name>
    <dbReference type="NCBI Taxonomy" id="107758"/>
    <lineage>
        <taxon>Eukaryota</taxon>
        <taxon>Sar</taxon>
        <taxon>Alveolata</taxon>
        <taxon>Dinophyceae</taxon>
        <taxon>Gymnodiniales</taxon>
        <taxon>Gymnodiniaceae</taxon>
        <taxon>Lepidodinium</taxon>
    </lineage>
</organism>
<keyword evidence="11 12" id="KW-0604">Photosystem II</keyword>
<dbReference type="InterPro" id="IPR006216">
    <property type="entry name" value="PSII_cyt_b559_CS"/>
</dbReference>
<geneLocation type="chloroplast" evidence="15"/>
<keyword evidence="3 12" id="KW-0602">Photosynthesis</keyword>
<keyword evidence="5 12" id="KW-0812">Transmembrane</keyword>
<evidence type="ECO:0000256" key="12">
    <source>
        <dbReference type="HAMAP-Rule" id="MF_00643"/>
    </source>
</evidence>
<dbReference type="GO" id="GO:0009767">
    <property type="term" value="P:photosynthetic electron transport chain"/>
    <property type="evidence" value="ECO:0007669"/>
    <property type="project" value="InterPro"/>
</dbReference>
<keyword evidence="4 12" id="KW-0349">Heme</keyword>
<dbReference type="PIRSF" id="PIRSF000037">
    <property type="entry name" value="PsbF"/>
    <property type="match status" value="1"/>
</dbReference>
<evidence type="ECO:0000256" key="1">
    <source>
        <dbReference type="ARBA" id="ARBA00004167"/>
    </source>
</evidence>
<protein>
    <recommendedName>
        <fullName evidence="12 13">Cytochrome b559 subunit beta</fullName>
    </recommendedName>
    <alternativeName>
        <fullName evidence="12 13">PSII reaction center subunit VI</fullName>
    </alternativeName>
</protein>
<evidence type="ECO:0000256" key="7">
    <source>
        <dbReference type="ARBA" id="ARBA00022982"/>
    </source>
</evidence>
<evidence type="ECO:0000256" key="2">
    <source>
        <dbReference type="ARBA" id="ARBA00022448"/>
    </source>
</evidence>
<evidence type="ECO:0000256" key="11">
    <source>
        <dbReference type="ARBA" id="ARBA00023276"/>
    </source>
</evidence>
<dbReference type="RefSeq" id="YP_009139350.1">
    <property type="nucleotide sequence ID" value="NC_027093.1"/>
</dbReference>
<comment type="subcellular location">
    <subcellularLocation>
        <location evidence="1">Membrane</location>
        <topology evidence="1">Single-pass membrane protein</topology>
    </subcellularLocation>
    <subcellularLocation>
        <location evidence="12 13">Plastid</location>
        <location evidence="12 13">Chloroplast thylakoid membrane</location>
        <topology evidence="12 13">Single-pass membrane protein</topology>
    </subcellularLocation>
</comment>
<dbReference type="InterPro" id="IPR006241">
    <property type="entry name" value="PSII_cyt_b559_bsu"/>
</dbReference>
<evidence type="ECO:0000256" key="8">
    <source>
        <dbReference type="ARBA" id="ARBA00022989"/>
    </source>
</evidence>
<dbReference type="GO" id="GO:0009539">
    <property type="term" value="C:photosystem II reaction center"/>
    <property type="evidence" value="ECO:0007669"/>
    <property type="project" value="InterPro"/>
</dbReference>
<dbReference type="InterPro" id="IPR013081">
    <property type="entry name" value="PSII_cyt_b559_N"/>
</dbReference>
<keyword evidence="6 12" id="KW-0479">Metal-binding</keyword>
<keyword evidence="10 12" id="KW-0472">Membrane</keyword>
<name>A0A0F7R556_LEPCH</name>
<comment type="function">
    <text evidence="12 13">This b-type cytochrome is tightly associated with the reaction center of photosystem II (PSII). PSII is a light-driven water:plastoquinone oxidoreductase that uses light energy to abstract electrons from H(2)O, generating O(2) and a proton gradient subsequently used for ATP formation. It consists of a core antenna complex that captures photons, and an electron transfer chain that converts photonic excitation into a charge separation.</text>
</comment>
<reference evidence="15" key="1">
    <citation type="submission" date="2014-10" db="EMBL/GenBank/DDBJ databases">
        <title>The plastid genome of Lepidodinium chlorophorum.</title>
        <authorList>
            <person name="Kamikawa R."/>
            <person name="Tanifuji G."/>
            <person name="Kawachi M."/>
            <person name="Miyashita M."/>
            <person name="Hashimoto T."/>
            <person name="Inagaki Y."/>
        </authorList>
    </citation>
    <scope>NUCLEOTIDE SEQUENCE</scope>
</reference>
<keyword evidence="15" id="KW-0934">Plastid</keyword>
<keyword evidence="13 15" id="KW-0150">Chloroplast</keyword>
<evidence type="ECO:0000256" key="6">
    <source>
        <dbReference type="ARBA" id="ARBA00022723"/>
    </source>
</evidence>
<comment type="subunit">
    <text evidence="12">Heterodimer of an alpha subunit and a beta subunit. PSII is composed of 1 copy each of membrane proteins PsbA, PsbB, PsbC, PsbD, PsbE, PsbF, PsbH, PsbI, PsbJ, PsbK, PsbL, PsbM, PsbT, PsbX, PsbY, PsbZ, Psb30/Ycf12, at least 3 peripheral proteins of the oxygen-evolving complex and a large number of cofactors. It forms dimeric complexes.</text>
</comment>
<keyword evidence="12" id="KW-0793">Thylakoid</keyword>
<dbReference type="GO" id="GO:0009535">
    <property type="term" value="C:chloroplast thylakoid membrane"/>
    <property type="evidence" value="ECO:0007669"/>
    <property type="project" value="UniProtKB-SubCell"/>
</dbReference>
<dbReference type="Pfam" id="PF00283">
    <property type="entry name" value="Cytochrom_B559"/>
    <property type="match status" value="1"/>
</dbReference>
<feature type="domain" description="Photosystem II cytochrome b559 N-terminal" evidence="14">
    <location>
        <begin position="8"/>
        <end position="31"/>
    </location>
</feature>
<evidence type="ECO:0000259" key="14">
    <source>
        <dbReference type="Pfam" id="PF00283"/>
    </source>
</evidence>
<feature type="transmembrane region" description="Helical" evidence="13">
    <location>
        <begin position="16"/>
        <end position="39"/>
    </location>
</feature>
<dbReference type="AlphaFoldDB" id="A0A0F7R556"/>
<comment type="similarity">
    <text evidence="12 13">Belongs to the PsbE/PsbF family.</text>
</comment>
<evidence type="ECO:0000256" key="10">
    <source>
        <dbReference type="ARBA" id="ARBA00023136"/>
    </source>
</evidence>
<dbReference type="GO" id="GO:0005506">
    <property type="term" value="F:iron ion binding"/>
    <property type="evidence" value="ECO:0007669"/>
    <property type="project" value="UniProtKB-UniRule"/>
</dbReference>
<dbReference type="PROSITE" id="PS00537">
    <property type="entry name" value="CYTOCHROME_B559"/>
    <property type="match status" value="1"/>
</dbReference>
<dbReference type="HAMAP" id="MF_00643">
    <property type="entry name" value="PSII_PsbF"/>
    <property type="match status" value="1"/>
</dbReference>
<sequence>MSTKKTYVYPIFTVRWLAVHALAVPTVFFLGSITAIQFIQR</sequence>
<evidence type="ECO:0000256" key="9">
    <source>
        <dbReference type="ARBA" id="ARBA00023004"/>
    </source>
</evidence>
<proteinExistence type="inferred from homology"/>
<feature type="binding site" description="axial binding residue" evidence="12">
    <location>
        <position position="20"/>
    </location>
    <ligand>
        <name>heme</name>
        <dbReference type="ChEBI" id="CHEBI:30413"/>
        <note>ligand shared with alpha subunit</note>
    </ligand>
    <ligandPart>
        <name>Fe</name>
        <dbReference type="ChEBI" id="CHEBI:18248"/>
    </ligandPart>
</feature>
<dbReference type="NCBIfam" id="TIGR01333">
    <property type="entry name" value="cyt_b559_beta"/>
    <property type="match status" value="1"/>
</dbReference>
<keyword evidence="7 12" id="KW-0249">Electron transport</keyword>
<comment type="cofactor">
    <cofactor evidence="12">
        <name>heme b</name>
        <dbReference type="ChEBI" id="CHEBI:60344"/>
    </cofactor>
    <text evidence="12">With its partner (PsbE) binds heme. PSII binds additional chlorophylls, carotenoids and specific lipids.</text>
</comment>
<dbReference type="SUPFAM" id="SSF161045">
    <property type="entry name" value="Cytochrome b559 subunits"/>
    <property type="match status" value="1"/>
</dbReference>
<evidence type="ECO:0000256" key="13">
    <source>
        <dbReference type="RuleBase" id="RU004529"/>
    </source>
</evidence>
<evidence type="ECO:0000256" key="3">
    <source>
        <dbReference type="ARBA" id="ARBA00022531"/>
    </source>
</evidence>